<name>A0AA36M9P9_CYLNA</name>
<sequence length="264" mass="29329">MVTKSYPQQVDVPDRYGQPWPGACAPMQPGCHPTLQWPFKKAATSYSHLIPHSNKDRVLDPGYTSRGHCAKPPFGYPLRAQPAQPPRLDMADAATPLCIKVGVIDGASALLRPVRHYLASSETPLLRESENDGNCEAGSQGTGTMPSESIDIADKGANENEEPRDILEEDKTKQAYQLVEGRISHLSELMRCCRREGQYEVLEECANALQKIINLVPSNIGFFSRRQEMQTTGLGPDPSPYNSKPEQQYCEIKETFSLDWTLPN</sequence>
<accession>A0AA36M9P9</accession>
<gene>
    <name evidence="2" type="ORF">CYNAS_LOCUS13775</name>
</gene>
<dbReference type="EMBL" id="CATQJL010000305">
    <property type="protein sequence ID" value="CAJ0601792.1"/>
    <property type="molecule type" value="Genomic_DNA"/>
</dbReference>
<feature type="compositionally biased region" description="Polar residues" evidence="1">
    <location>
        <begin position="137"/>
        <end position="147"/>
    </location>
</feature>
<evidence type="ECO:0000256" key="1">
    <source>
        <dbReference type="SAM" id="MobiDB-lite"/>
    </source>
</evidence>
<feature type="region of interest" description="Disordered" evidence="1">
    <location>
        <begin position="125"/>
        <end position="148"/>
    </location>
</feature>
<comment type="caution">
    <text evidence="2">The sequence shown here is derived from an EMBL/GenBank/DDBJ whole genome shotgun (WGS) entry which is preliminary data.</text>
</comment>
<evidence type="ECO:0000313" key="3">
    <source>
        <dbReference type="Proteomes" id="UP001176961"/>
    </source>
</evidence>
<keyword evidence="3" id="KW-1185">Reference proteome</keyword>
<proteinExistence type="predicted"/>
<reference evidence="2" key="1">
    <citation type="submission" date="2023-07" db="EMBL/GenBank/DDBJ databases">
        <authorList>
            <consortium name="CYATHOMIX"/>
        </authorList>
    </citation>
    <scope>NUCLEOTIDE SEQUENCE</scope>
    <source>
        <strain evidence="2">N/A</strain>
    </source>
</reference>
<organism evidence="2 3">
    <name type="scientific">Cylicocyclus nassatus</name>
    <name type="common">Nematode worm</name>
    <dbReference type="NCBI Taxonomy" id="53992"/>
    <lineage>
        <taxon>Eukaryota</taxon>
        <taxon>Metazoa</taxon>
        <taxon>Ecdysozoa</taxon>
        <taxon>Nematoda</taxon>
        <taxon>Chromadorea</taxon>
        <taxon>Rhabditida</taxon>
        <taxon>Rhabditina</taxon>
        <taxon>Rhabditomorpha</taxon>
        <taxon>Strongyloidea</taxon>
        <taxon>Strongylidae</taxon>
        <taxon>Cylicocyclus</taxon>
    </lineage>
</organism>
<dbReference type="Proteomes" id="UP001176961">
    <property type="component" value="Unassembled WGS sequence"/>
</dbReference>
<protein>
    <submittedName>
        <fullName evidence="2">Uncharacterized protein</fullName>
    </submittedName>
</protein>
<evidence type="ECO:0000313" key="2">
    <source>
        <dbReference type="EMBL" id="CAJ0601792.1"/>
    </source>
</evidence>
<dbReference type="AlphaFoldDB" id="A0AA36M9P9"/>